<dbReference type="EMBL" id="FRBL01000005">
    <property type="protein sequence ID" value="SHL91347.1"/>
    <property type="molecule type" value="Genomic_DNA"/>
</dbReference>
<evidence type="ECO:0000313" key="3">
    <source>
        <dbReference type="Proteomes" id="UP000184420"/>
    </source>
</evidence>
<sequence>MKKLTLILVLAAFGHVAFGQEFKLKPVHIIPPPKKTEEKKVAPLAPNLYYNQCFGFFCKQEWKVQQRTGLPVKIRLGDYSTTQRIENKPY</sequence>
<evidence type="ECO:0000256" key="1">
    <source>
        <dbReference type="SAM" id="SignalP"/>
    </source>
</evidence>
<dbReference type="AlphaFoldDB" id="A0A1M7EI21"/>
<gene>
    <name evidence="2" type="ORF">SAMN05444266_105453</name>
</gene>
<feature type="signal peptide" evidence="1">
    <location>
        <begin position="1"/>
        <end position="19"/>
    </location>
</feature>
<dbReference type="RefSeq" id="WP_073082546.1">
    <property type="nucleotide sequence ID" value="NZ_FRBL01000005.1"/>
</dbReference>
<keyword evidence="3" id="KW-1185">Reference proteome</keyword>
<proteinExistence type="predicted"/>
<keyword evidence="1" id="KW-0732">Signal</keyword>
<feature type="chain" id="PRO_5012658242" evidence="1">
    <location>
        <begin position="20"/>
        <end position="90"/>
    </location>
</feature>
<dbReference type="OrthoDB" id="1493451at2"/>
<evidence type="ECO:0000313" key="2">
    <source>
        <dbReference type="EMBL" id="SHL91347.1"/>
    </source>
</evidence>
<protein>
    <submittedName>
        <fullName evidence="2">Uncharacterized protein</fullName>
    </submittedName>
</protein>
<name>A0A1M7EI21_9BACT</name>
<reference evidence="2 3" key="1">
    <citation type="submission" date="2016-11" db="EMBL/GenBank/DDBJ databases">
        <authorList>
            <person name="Jaros S."/>
            <person name="Januszkiewicz K."/>
            <person name="Wedrychowicz H."/>
        </authorList>
    </citation>
    <scope>NUCLEOTIDE SEQUENCE [LARGE SCALE GENOMIC DNA]</scope>
    <source>
        <strain evidence="2 3">DSM 27406</strain>
    </source>
</reference>
<organism evidence="2 3">
    <name type="scientific">Chitinophaga jiangningensis</name>
    <dbReference type="NCBI Taxonomy" id="1419482"/>
    <lineage>
        <taxon>Bacteria</taxon>
        <taxon>Pseudomonadati</taxon>
        <taxon>Bacteroidota</taxon>
        <taxon>Chitinophagia</taxon>
        <taxon>Chitinophagales</taxon>
        <taxon>Chitinophagaceae</taxon>
        <taxon>Chitinophaga</taxon>
    </lineage>
</organism>
<accession>A0A1M7EI21</accession>
<dbReference type="Proteomes" id="UP000184420">
    <property type="component" value="Unassembled WGS sequence"/>
</dbReference>